<dbReference type="InterPro" id="IPR055560">
    <property type="entry name" value="DUF7136"/>
</dbReference>
<comment type="caution">
    <text evidence="4">The sequence shown here is derived from an EMBL/GenBank/DDBJ whole genome shotgun (WGS) entry which is preliminary data.</text>
</comment>
<name>A0AAE0U8R9_9PEZI</name>
<organism evidence="4 5">
    <name type="scientific">Podospora didyma</name>
    <dbReference type="NCBI Taxonomy" id="330526"/>
    <lineage>
        <taxon>Eukaryota</taxon>
        <taxon>Fungi</taxon>
        <taxon>Dikarya</taxon>
        <taxon>Ascomycota</taxon>
        <taxon>Pezizomycotina</taxon>
        <taxon>Sordariomycetes</taxon>
        <taxon>Sordariomycetidae</taxon>
        <taxon>Sordariales</taxon>
        <taxon>Podosporaceae</taxon>
        <taxon>Podospora</taxon>
    </lineage>
</organism>
<feature type="domain" description="DUF7136" evidence="3">
    <location>
        <begin position="33"/>
        <end position="276"/>
    </location>
</feature>
<dbReference type="Pfam" id="PF23584">
    <property type="entry name" value="DUF7136"/>
    <property type="match status" value="1"/>
</dbReference>
<feature type="compositionally biased region" description="Polar residues" evidence="1">
    <location>
        <begin position="316"/>
        <end position="328"/>
    </location>
</feature>
<accession>A0AAE0U8R9</accession>
<reference evidence="4" key="2">
    <citation type="submission" date="2023-06" db="EMBL/GenBank/DDBJ databases">
        <authorList>
            <consortium name="Lawrence Berkeley National Laboratory"/>
            <person name="Haridas S."/>
            <person name="Hensen N."/>
            <person name="Bonometti L."/>
            <person name="Westerberg I."/>
            <person name="Brannstrom I.O."/>
            <person name="Guillou S."/>
            <person name="Cros-Aarteil S."/>
            <person name="Calhoun S."/>
            <person name="Kuo A."/>
            <person name="Mondo S."/>
            <person name="Pangilinan J."/>
            <person name="Riley R."/>
            <person name="LaButti K."/>
            <person name="Andreopoulos B."/>
            <person name="Lipzen A."/>
            <person name="Chen C."/>
            <person name="Yanf M."/>
            <person name="Daum C."/>
            <person name="Ng V."/>
            <person name="Clum A."/>
            <person name="Steindorff A."/>
            <person name="Ohm R."/>
            <person name="Martin F."/>
            <person name="Silar P."/>
            <person name="Natvig D."/>
            <person name="Lalanne C."/>
            <person name="Gautier V."/>
            <person name="Ament-velasquez S.L."/>
            <person name="Kruys A."/>
            <person name="Hutchinson M.I."/>
            <person name="Powell A.J."/>
            <person name="Barry K."/>
            <person name="Miller A.N."/>
            <person name="Grigoriev I.V."/>
            <person name="Debuchy R."/>
            <person name="Gladieux P."/>
            <person name="Thoren M.H."/>
            <person name="Johannesson H."/>
        </authorList>
    </citation>
    <scope>NUCLEOTIDE SEQUENCE</scope>
    <source>
        <strain evidence="4">CBS 232.78</strain>
    </source>
</reference>
<protein>
    <recommendedName>
        <fullName evidence="3">DUF7136 domain-containing protein</fullName>
    </recommendedName>
</protein>
<feature type="chain" id="PRO_5041905902" description="DUF7136 domain-containing protein" evidence="2">
    <location>
        <begin position="31"/>
        <end position="363"/>
    </location>
</feature>
<keyword evidence="2" id="KW-0732">Signal</keyword>
<feature type="region of interest" description="Disordered" evidence="1">
    <location>
        <begin position="316"/>
        <end position="335"/>
    </location>
</feature>
<dbReference type="AlphaFoldDB" id="A0AAE0U8R9"/>
<gene>
    <name evidence="4" type="ORF">B0H63DRAFT_462778</name>
</gene>
<evidence type="ECO:0000256" key="1">
    <source>
        <dbReference type="SAM" id="MobiDB-lite"/>
    </source>
</evidence>
<reference evidence="4" key="1">
    <citation type="journal article" date="2023" name="Mol. Phylogenet. Evol.">
        <title>Genome-scale phylogeny and comparative genomics of the fungal order Sordariales.</title>
        <authorList>
            <person name="Hensen N."/>
            <person name="Bonometti L."/>
            <person name="Westerberg I."/>
            <person name="Brannstrom I.O."/>
            <person name="Guillou S."/>
            <person name="Cros-Aarteil S."/>
            <person name="Calhoun S."/>
            <person name="Haridas S."/>
            <person name="Kuo A."/>
            <person name="Mondo S."/>
            <person name="Pangilinan J."/>
            <person name="Riley R."/>
            <person name="LaButti K."/>
            <person name="Andreopoulos B."/>
            <person name="Lipzen A."/>
            <person name="Chen C."/>
            <person name="Yan M."/>
            <person name="Daum C."/>
            <person name="Ng V."/>
            <person name="Clum A."/>
            <person name="Steindorff A."/>
            <person name="Ohm R.A."/>
            <person name="Martin F."/>
            <person name="Silar P."/>
            <person name="Natvig D.O."/>
            <person name="Lalanne C."/>
            <person name="Gautier V."/>
            <person name="Ament-Velasquez S.L."/>
            <person name="Kruys A."/>
            <person name="Hutchinson M.I."/>
            <person name="Powell A.J."/>
            <person name="Barry K."/>
            <person name="Miller A.N."/>
            <person name="Grigoriev I.V."/>
            <person name="Debuchy R."/>
            <person name="Gladieux P."/>
            <person name="Hiltunen Thoren M."/>
            <person name="Johannesson H."/>
        </authorList>
    </citation>
    <scope>NUCLEOTIDE SEQUENCE</scope>
    <source>
        <strain evidence="4">CBS 232.78</strain>
    </source>
</reference>
<evidence type="ECO:0000313" key="4">
    <source>
        <dbReference type="EMBL" id="KAK3395181.1"/>
    </source>
</evidence>
<sequence>MVGHGLFQPARILVYGLSALLALHPTPARAAGTTVEFDLISPVAGGRYRVTHEKGLPVVYMLQNVDEAAKNAWHFEWYIEYIDPPPPGPFPSEIFALGGVGVGEWSHAGYGEIIQGGDPLVGLAHPPDFPRPNTGFVKDMPPGLYRFRWAYSIEWNHDLNGLGICFDDATTASGYTLSLSYRIKHGNFTFTVDNDAPYPVFPETRCPDPEVVVQASLDPTLATVKPVETWYSPDYTITCAWARNVTEAANPCRATVNAAQAAKISSIMSWKSSSVTSSGSEPAITSSGASVTSFRAPYVVTSGALGSATTTGPSLSSTALSTMPASTSGPGGNSAAGLQPGVRGVVPAMITLLWAVSVSGFMI</sequence>
<keyword evidence="5" id="KW-1185">Reference proteome</keyword>
<evidence type="ECO:0000313" key="5">
    <source>
        <dbReference type="Proteomes" id="UP001285441"/>
    </source>
</evidence>
<dbReference type="Proteomes" id="UP001285441">
    <property type="component" value="Unassembled WGS sequence"/>
</dbReference>
<evidence type="ECO:0000259" key="3">
    <source>
        <dbReference type="Pfam" id="PF23584"/>
    </source>
</evidence>
<dbReference type="EMBL" id="JAULSW010000001">
    <property type="protein sequence ID" value="KAK3395181.1"/>
    <property type="molecule type" value="Genomic_DNA"/>
</dbReference>
<evidence type="ECO:0000256" key="2">
    <source>
        <dbReference type="SAM" id="SignalP"/>
    </source>
</evidence>
<feature type="signal peptide" evidence="2">
    <location>
        <begin position="1"/>
        <end position="30"/>
    </location>
</feature>
<proteinExistence type="predicted"/>